<feature type="transmembrane region" description="Helical" evidence="1">
    <location>
        <begin position="30"/>
        <end position="48"/>
    </location>
</feature>
<keyword evidence="1" id="KW-1133">Transmembrane helix</keyword>
<sequence>MTNPLLPNIAYAATTPPAVLTFVGKISTNILNPIIAILFALAFLYFVWGVAKYIWSPDNEKARTDGQKAMLWGIVGMFIMVSVFGIMRFLISSIGADPNLMNYV</sequence>
<accession>A0A1G2D2G8</accession>
<comment type="caution">
    <text evidence="2">The sequence shown here is derived from an EMBL/GenBank/DDBJ whole genome shotgun (WGS) entry which is preliminary data.</text>
</comment>
<reference evidence="2 3" key="1">
    <citation type="journal article" date="2016" name="Nat. Commun.">
        <title>Thousands of microbial genomes shed light on interconnected biogeochemical processes in an aquifer system.</title>
        <authorList>
            <person name="Anantharaman K."/>
            <person name="Brown C.T."/>
            <person name="Hug L.A."/>
            <person name="Sharon I."/>
            <person name="Castelle C.J."/>
            <person name="Probst A.J."/>
            <person name="Thomas B.C."/>
            <person name="Singh A."/>
            <person name="Wilkins M.J."/>
            <person name="Karaoz U."/>
            <person name="Brodie E.L."/>
            <person name="Williams K.H."/>
            <person name="Hubbard S.S."/>
            <person name="Banfield J.F."/>
        </authorList>
    </citation>
    <scope>NUCLEOTIDE SEQUENCE [LARGE SCALE GENOMIC DNA]</scope>
</reference>
<dbReference type="InterPro" id="IPR043993">
    <property type="entry name" value="T4SS_pilin"/>
</dbReference>
<proteinExistence type="predicted"/>
<evidence type="ECO:0000313" key="3">
    <source>
        <dbReference type="Proteomes" id="UP000177996"/>
    </source>
</evidence>
<protein>
    <submittedName>
        <fullName evidence="2">Uncharacterized protein</fullName>
    </submittedName>
</protein>
<evidence type="ECO:0000313" key="2">
    <source>
        <dbReference type="EMBL" id="OGZ07799.1"/>
    </source>
</evidence>
<keyword evidence="1" id="KW-0812">Transmembrane</keyword>
<gene>
    <name evidence="2" type="ORF">A3D65_05725</name>
</gene>
<dbReference type="Proteomes" id="UP000177996">
    <property type="component" value="Unassembled WGS sequence"/>
</dbReference>
<name>A0A1G2D2G8_9BACT</name>
<keyword evidence="1" id="KW-0472">Membrane</keyword>
<feature type="transmembrane region" description="Helical" evidence="1">
    <location>
        <begin position="69"/>
        <end position="91"/>
    </location>
</feature>
<organism evidence="2 3">
    <name type="scientific">Candidatus Lloydbacteria bacterium RIFCSPHIGHO2_02_FULL_50_13</name>
    <dbReference type="NCBI Taxonomy" id="1798661"/>
    <lineage>
        <taxon>Bacteria</taxon>
        <taxon>Candidatus Lloydiibacteriota</taxon>
    </lineage>
</organism>
<dbReference type="STRING" id="1798661.A3D65_05725"/>
<dbReference type="EMBL" id="MHLL01000052">
    <property type="protein sequence ID" value="OGZ07799.1"/>
    <property type="molecule type" value="Genomic_DNA"/>
</dbReference>
<dbReference type="Pfam" id="PF18895">
    <property type="entry name" value="T4SS_pilin"/>
    <property type="match status" value="1"/>
</dbReference>
<dbReference type="AlphaFoldDB" id="A0A1G2D2G8"/>
<evidence type="ECO:0000256" key="1">
    <source>
        <dbReference type="SAM" id="Phobius"/>
    </source>
</evidence>